<sequence>LNSEGFRASGSRGDFAWRKRILLRGSGITVEVAPGMGPASRSAALRHTSHHFSATNTTSEIPHGLKQEVGSMDLLWQGC</sequence>
<organism evidence="1 2">
    <name type="scientific">Marmota monax</name>
    <name type="common">Woodchuck</name>
    <dbReference type="NCBI Taxonomy" id="9995"/>
    <lineage>
        <taxon>Eukaryota</taxon>
        <taxon>Metazoa</taxon>
        <taxon>Chordata</taxon>
        <taxon>Craniata</taxon>
        <taxon>Vertebrata</taxon>
        <taxon>Euteleostomi</taxon>
        <taxon>Mammalia</taxon>
        <taxon>Eutheria</taxon>
        <taxon>Euarchontoglires</taxon>
        <taxon>Glires</taxon>
        <taxon>Rodentia</taxon>
        <taxon>Sciuromorpha</taxon>
        <taxon>Sciuridae</taxon>
        <taxon>Xerinae</taxon>
        <taxon>Marmotini</taxon>
        <taxon>Marmota</taxon>
    </lineage>
</organism>
<name>A0A5E4D0E3_MARMO</name>
<protein>
    <submittedName>
        <fullName evidence="1">Uncharacterized protein</fullName>
    </submittedName>
</protein>
<keyword evidence="2" id="KW-1185">Reference proteome</keyword>
<dbReference type="AlphaFoldDB" id="A0A5E4D0E3"/>
<dbReference type="EMBL" id="CABDUW010002422">
    <property type="protein sequence ID" value="VTJ86731.1"/>
    <property type="molecule type" value="Genomic_DNA"/>
</dbReference>
<proteinExistence type="predicted"/>
<gene>
    <name evidence="1" type="ORF">MONAX_5E001683</name>
</gene>
<evidence type="ECO:0000313" key="2">
    <source>
        <dbReference type="Proteomes" id="UP000335636"/>
    </source>
</evidence>
<feature type="non-terminal residue" evidence="1">
    <location>
        <position position="79"/>
    </location>
</feature>
<comment type="caution">
    <text evidence="1">The sequence shown here is derived from an EMBL/GenBank/DDBJ whole genome shotgun (WGS) entry which is preliminary data.</text>
</comment>
<evidence type="ECO:0000313" key="1">
    <source>
        <dbReference type="EMBL" id="VTJ86731.1"/>
    </source>
</evidence>
<accession>A0A5E4D0E3</accession>
<feature type="non-terminal residue" evidence="1">
    <location>
        <position position="1"/>
    </location>
</feature>
<reference evidence="1" key="1">
    <citation type="submission" date="2019-04" db="EMBL/GenBank/DDBJ databases">
        <authorList>
            <person name="Alioto T."/>
            <person name="Alioto T."/>
        </authorList>
    </citation>
    <scope>NUCLEOTIDE SEQUENCE [LARGE SCALE GENOMIC DNA]</scope>
</reference>
<dbReference type="Proteomes" id="UP000335636">
    <property type="component" value="Unassembled WGS sequence"/>
</dbReference>